<proteinExistence type="predicted"/>
<evidence type="ECO:0008006" key="3">
    <source>
        <dbReference type="Google" id="ProtNLM"/>
    </source>
</evidence>
<sequence>MNLIPIDAAQIDFAWQDGAHVLKEACDTSGGEITGDQLKLILSRGERTLLRLDDEGQKVGWAVVRIDQLPNMRVMMVTDLVAPGGYFHRCLEPLRAMSRSIGCSAIRCAAKPAQARLYQMKCGFEPVYQILEVKV</sequence>
<reference evidence="1 2" key="1">
    <citation type="submission" date="2020-02" db="EMBL/GenBank/DDBJ databases">
        <title>Complete genome sequence of Pseudomonas multiresinivorans ORNL1.</title>
        <authorList>
            <person name="Podar M."/>
        </authorList>
    </citation>
    <scope>NUCLEOTIDE SEQUENCE [LARGE SCALE GENOMIC DNA]</scope>
    <source>
        <strain evidence="2">populi</strain>
    </source>
</reference>
<gene>
    <name evidence="1" type="ORF">G4G71_22140</name>
</gene>
<dbReference type="AlphaFoldDB" id="A0A7Z3BPG6"/>
<organism evidence="1 2">
    <name type="scientific">Pseudomonas multiresinivorans</name>
    <dbReference type="NCBI Taxonomy" id="95301"/>
    <lineage>
        <taxon>Bacteria</taxon>
        <taxon>Pseudomonadati</taxon>
        <taxon>Pseudomonadota</taxon>
        <taxon>Gammaproteobacteria</taxon>
        <taxon>Pseudomonadales</taxon>
        <taxon>Pseudomonadaceae</taxon>
        <taxon>Pseudomonas</taxon>
    </lineage>
</organism>
<keyword evidence="2" id="KW-1185">Reference proteome</keyword>
<evidence type="ECO:0000313" key="2">
    <source>
        <dbReference type="Proteomes" id="UP000502549"/>
    </source>
</evidence>
<protein>
    <recommendedName>
        <fullName evidence="3">N-acetyltransferase domain-containing protein</fullName>
    </recommendedName>
</protein>
<evidence type="ECO:0000313" key="1">
    <source>
        <dbReference type="EMBL" id="QJP10454.1"/>
    </source>
</evidence>
<accession>A0A7Z3BPG6</accession>
<dbReference type="RefSeq" id="WP_169940249.1">
    <property type="nucleotide sequence ID" value="NZ_CP048833.1"/>
</dbReference>
<dbReference type="Proteomes" id="UP000502549">
    <property type="component" value="Chromosome"/>
</dbReference>
<dbReference type="KEGG" id="pmui:G4G71_22140"/>
<dbReference type="EMBL" id="CP048833">
    <property type="protein sequence ID" value="QJP10454.1"/>
    <property type="molecule type" value="Genomic_DNA"/>
</dbReference>
<name>A0A7Z3BPG6_9PSED</name>